<reference evidence="5 6" key="1">
    <citation type="submission" date="2019-12" db="EMBL/GenBank/DDBJ databases">
        <title>Paraburkholderia acidiphila 7Q-K02 sp. nov and Paraburkholderia acidisoli DHF22 sp. nov., two strains isolated from forest soil.</title>
        <authorList>
            <person name="Gao Z."/>
            <person name="Qiu L."/>
        </authorList>
    </citation>
    <scope>NUCLEOTIDE SEQUENCE [LARGE SCALE GENOMIC DNA]</scope>
    <source>
        <strain evidence="5 6">7Q-K02</strain>
    </source>
</reference>
<sequence length="473" mass="50934">MKVKGTVLAQCEQGVLEGVTHDGVRTFFDIPYAADCGRFQPAGEPARWNGQRNSTRPGPVFPQLPSRLDFVMGPTARGVEQSEDAFRLNVFTPDLTGKLPVVFWIHGGGFMTGGALPCYSGESIAGLGRAVVVTMNYRLGVLGNLYMEGISPGNLAVSDLEQALQWVRKNIARFGGDPDSIVVAGQSAGAWFAQLLASMPSTQGLVKAIAMLSYPGLQPMAPSKAQAIAEQLCETAGIAATGKELLTMPVERILEAQTQLTGAVAKFAEVPIAFMSVASGNVPADPGARARERFGGKPVFIGWTRDESGSFFASSPALRGATTEQALQKFADEFGDDAAARYESVTEGRFDSKPYAALVELSSEKLIVGPTRRFAMRMAEAGSGVFAYRFDFPSPQPDVGACHCLELPFFFGNFENWIEAPMLEGIDEPRSRALSARIQRYFLNFVESGNPNGVGLPAWKTFSGIDDELMHFD</sequence>
<dbReference type="EC" id="3.1.1.-" evidence="3"/>
<dbReference type="AlphaFoldDB" id="A0A7Z2JAJ0"/>
<comment type="similarity">
    <text evidence="1 3">Belongs to the type-B carboxylesterase/lipase family.</text>
</comment>
<keyword evidence="6" id="KW-1185">Reference proteome</keyword>
<dbReference type="InterPro" id="IPR002018">
    <property type="entry name" value="CarbesteraseB"/>
</dbReference>
<evidence type="ECO:0000259" key="4">
    <source>
        <dbReference type="Pfam" id="PF00135"/>
    </source>
</evidence>
<dbReference type="InterPro" id="IPR050309">
    <property type="entry name" value="Type-B_Carboxylest/Lipase"/>
</dbReference>
<dbReference type="InterPro" id="IPR029058">
    <property type="entry name" value="AB_hydrolase_fold"/>
</dbReference>
<dbReference type="PANTHER" id="PTHR11559">
    <property type="entry name" value="CARBOXYLESTERASE"/>
    <property type="match status" value="1"/>
</dbReference>
<dbReference type="OrthoDB" id="9775851at2"/>
<dbReference type="InterPro" id="IPR019826">
    <property type="entry name" value="Carboxylesterase_B_AS"/>
</dbReference>
<dbReference type="SUPFAM" id="SSF53474">
    <property type="entry name" value="alpha/beta-Hydrolases"/>
    <property type="match status" value="1"/>
</dbReference>
<accession>A0A7Z2JAJ0</accession>
<name>A0A7Z2JAJ0_9BURK</name>
<evidence type="ECO:0000256" key="2">
    <source>
        <dbReference type="ARBA" id="ARBA00022801"/>
    </source>
</evidence>
<dbReference type="Gene3D" id="3.40.50.1820">
    <property type="entry name" value="alpha/beta hydrolase"/>
    <property type="match status" value="1"/>
</dbReference>
<dbReference type="Proteomes" id="UP000434209">
    <property type="component" value="Chromosome 2"/>
</dbReference>
<evidence type="ECO:0000313" key="6">
    <source>
        <dbReference type="Proteomes" id="UP000434209"/>
    </source>
</evidence>
<feature type="domain" description="Carboxylesterase type B" evidence="4">
    <location>
        <begin position="10"/>
        <end position="471"/>
    </location>
</feature>
<evidence type="ECO:0000256" key="1">
    <source>
        <dbReference type="ARBA" id="ARBA00005964"/>
    </source>
</evidence>
<evidence type="ECO:0000313" key="5">
    <source>
        <dbReference type="EMBL" id="QGZ57501.1"/>
    </source>
</evidence>
<keyword evidence="2 3" id="KW-0378">Hydrolase</keyword>
<dbReference type="EMBL" id="CP046910">
    <property type="protein sequence ID" value="QGZ57501.1"/>
    <property type="molecule type" value="Genomic_DNA"/>
</dbReference>
<dbReference type="PROSITE" id="PS00122">
    <property type="entry name" value="CARBOXYLESTERASE_B_1"/>
    <property type="match status" value="1"/>
</dbReference>
<dbReference type="RefSeq" id="WP_158760445.1">
    <property type="nucleotide sequence ID" value="NZ_CP046910.1"/>
</dbReference>
<evidence type="ECO:0000256" key="3">
    <source>
        <dbReference type="RuleBase" id="RU361235"/>
    </source>
</evidence>
<protein>
    <recommendedName>
        <fullName evidence="3">Carboxylic ester hydrolase</fullName>
        <ecNumber evidence="3">3.1.1.-</ecNumber>
    </recommendedName>
</protein>
<gene>
    <name evidence="5" type="ORF">FAZ97_21595</name>
</gene>
<dbReference type="GO" id="GO:0016787">
    <property type="term" value="F:hydrolase activity"/>
    <property type="evidence" value="ECO:0007669"/>
    <property type="project" value="UniProtKB-KW"/>
</dbReference>
<dbReference type="Pfam" id="PF00135">
    <property type="entry name" value="COesterase"/>
    <property type="match status" value="1"/>
</dbReference>
<dbReference type="KEGG" id="pacp:FAZ97_21595"/>
<organism evidence="5 6">
    <name type="scientific">Paraburkholderia acidiphila</name>
    <dbReference type="NCBI Taxonomy" id="2571747"/>
    <lineage>
        <taxon>Bacteria</taxon>
        <taxon>Pseudomonadati</taxon>
        <taxon>Pseudomonadota</taxon>
        <taxon>Betaproteobacteria</taxon>
        <taxon>Burkholderiales</taxon>
        <taxon>Burkholderiaceae</taxon>
        <taxon>Paraburkholderia</taxon>
    </lineage>
</organism>
<proteinExistence type="inferred from homology"/>